<dbReference type="EMBL" id="AP028908">
    <property type="protein sequence ID" value="BES85627.1"/>
    <property type="molecule type" value="Genomic_DNA"/>
</dbReference>
<organism evidence="1 2">
    <name type="scientific">Pectobacterium araliae</name>
    <dbReference type="NCBI Taxonomy" id="3073862"/>
    <lineage>
        <taxon>Bacteria</taxon>
        <taxon>Pseudomonadati</taxon>
        <taxon>Pseudomonadota</taxon>
        <taxon>Gammaproteobacteria</taxon>
        <taxon>Enterobacterales</taxon>
        <taxon>Pectobacteriaceae</taxon>
        <taxon>Pectobacterium</taxon>
    </lineage>
</organism>
<protein>
    <submittedName>
        <fullName evidence="1">Uncharacterized protein</fullName>
    </submittedName>
</protein>
<dbReference type="Proteomes" id="UP001377830">
    <property type="component" value="Chromosome"/>
</dbReference>
<accession>A0AAN0KBD8</accession>
<keyword evidence="2" id="KW-1185">Reference proteome</keyword>
<gene>
    <name evidence="1" type="ORF">PEC302110_27240</name>
</gene>
<reference evidence="2" key="1">
    <citation type="journal article" date="2024" name="Int. J. Syst. Evol. Microbiol.">
        <title>Pectobacterium araliae sp. nov., a pathogen causing bacterial soft rot of Japanese angelica tree in Japan.</title>
        <authorList>
            <person name="Sawada H."/>
            <person name="Someya N."/>
            <person name="Morohoshi T."/>
            <person name="Ono M."/>
            <person name="Satou M."/>
        </authorList>
    </citation>
    <scope>NUCLEOTIDE SEQUENCE [LARGE SCALE GENOMIC DNA]</scope>
    <source>
        <strain evidence="2">MAFF 302110</strain>
    </source>
</reference>
<evidence type="ECO:0000313" key="1">
    <source>
        <dbReference type="EMBL" id="BES85627.1"/>
    </source>
</evidence>
<evidence type="ECO:0000313" key="2">
    <source>
        <dbReference type="Proteomes" id="UP001377830"/>
    </source>
</evidence>
<name>A0AAN0KBD8_9GAMM</name>
<sequence>MKLTNYHRSFLKKISHLFYGKTISDLILISDEDGDLIDNVRFFELEFSDVVGFYINGSNPLISINHIDKFDDFNLHASYSALSESKEHNFLPFKVDFIKVFFHPEYNEVISIFLSSSDFSFSVSIVFSTDEIYTHINCKKDYLTRIVKEDLVQFEDIEFLICQMDSSNDDWSLI</sequence>
<proteinExistence type="predicted"/>
<dbReference type="RefSeq" id="WP_261850173.1">
    <property type="nucleotide sequence ID" value="NZ_AP028908.1"/>
</dbReference>
<dbReference type="AlphaFoldDB" id="A0AAN0KBD8"/>
<dbReference type="KEGG" id="parl:PEC302110_27240"/>